<dbReference type="SUPFAM" id="SSF50044">
    <property type="entry name" value="SH3-domain"/>
    <property type="match status" value="1"/>
</dbReference>
<reference evidence="6 7" key="1">
    <citation type="journal article" date="2019" name="Nat. Ecol. Evol.">
        <title>Megaphylogeny resolves global patterns of mushroom evolution.</title>
        <authorList>
            <person name="Varga T."/>
            <person name="Krizsan K."/>
            <person name="Foldi C."/>
            <person name="Dima B."/>
            <person name="Sanchez-Garcia M."/>
            <person name="Sanchez-Ramirez S."/>
            <person name="Szollosi G.J."/>
            <person name="Szarkandi J.G."/>
            <person name="Papp V."/>
            <person name="Albert L."/>
            <person name="Andreopoulos W."/>
            <person name="Angelini C."/>
            <person name="Antonin V."/>
            <person name="Barry K.W."/>
            <person name="Bougher N.L."/>
            <person name="Buchanan P."/>
            <person name="Buyck B."/>
            <person name="Bense V."/>
            <person name="Catcheside P."/>
            <person name="Chovatia M."/>
            <person name="Cooper J."/>
            <person name="Damon W."/>
            <person name="Desjardin D."/>
            <person name="Finy P."/>
            <person name="Geml J."/>
            <person name="Haridas S."/>
            <person name="Hughes K."/>
            <person name="Justo A."/>
            <person name="Karasinski D."/>
            <person name="Kautmanova I."/>
            <person name="Kiss B."/>
            <person name="Kocsube S."/>
            <person name="Kotiranta H."/>
            <person name="LaButti K.M."/>
            <person name="Lechner B.E."/>
            <person name="Liimatainen K."/>
            <person name="Lipzen A."/>
            <person name="Lukacs Z."/>
            <person name="Mihaltcheva S."/>
            <person name="Morgado L.N."/>
            <person name="Niskanen T."/>
            <person name="Noordeloos M.E."/>
            <person name="Ohm R.A."/>
            <person name="Ortiz-Santana B."/>
            <person name="Ovrebo C."/>
            <person name="Racz N."/>
            <person name="Riley R."/>
            <person name="Savchenko A."/>
            <person name="Shiryaev A."/>
            <person name="Soop K."/>
            <person name="Spirin V."/>
            <person name="Szebenyi C."/>
            <person name="Tomsovsky M."/>
            <person name="Tulloss R.E."/>
            <person name="Uehling J."/>
            <person name="Grigoriev I.V."/>
            <person name="Vagvolgyi C."/>
            <person name="Papp T."/>
            <person name="Martin F.M."/>
            <person name="Miettinen O."/>
            <person name="Hibbett D.S."/>
            <person name="Nagy L.G."/>
        </authorList>
    </citation>
    <scope>NUCLEOTIDE SEQUENCE [LARGE SCALE GENOMIC DNA]</scope>
    <source>
        <strain evidence="6 7">CBS 309.79</strain>
    </source>
</reference>
<evidence type="ECO:0000313" key="7">
    <source>
        <dbReference type="Proteomes" id="UP000305067"/>
    </source>
</evidence>
<evidence type="ECO:0000259" key="5">
    <source>
        <dbReference type="PROSITE" id="PS50002"/>
    </source>
</evidence>
<name>A0A5C3QZ83_9AGAR</name>
<sequence length="297" mass="32509">MPPLTITSRDASFSRREAQSSPVNLNANVQALTGIIVALAVVVIGLLGWMIYSWRRSKRRSARQTIIRNEMPREKSWNGSVTVTGHGSDLEKAMSTPPSEDGRWRPQIRTQNSDHPLPRKPAALLLATSSRTFSPPPSYRGNTPSSHSHSQPVTPPAPGVSLTRVVVTSEQSEIEVRSPGVAVMHSPPPQTGGFLTVPKSFFDHITPSPRTASFPDYPASPVTPGVGSQKTQRMIVVTTFEPSSEDELTLEVGEELLLLHEFEDTWCLVRRGTGALAMEGMVPRFCLQERSKVVSPN</sequence>
<dbReference type="InterPro" id="IPR036028">
    <property type="entry name" value="SH3-like_dom_sf"/>
</dbReference>
<organism evidence="6 7">
    <name type="scientific">Pterulicium gracile</name>
    <dbReference type="NCBI Taxonomy" id="1884261"/>
    <lineage>
        <taxon>Eukaryota</taxon>
        <taxon>Fungi</taxon>
        <taxon>Dikarya</taxon>
        <taxon>Basidiomycota</taxon>
        <taxon>Agaricomycotina</taxon>
        <taxon>Agaricomycetes</taxon>
        <taxon>Agaricomycetidae</taxon>
        <taxon>Agaricales</taxon>
        <taxon>Pleurotineae</taxon>
        <taxon>Pterulaceae</taxon>
        <taxon>Pterulicium</taxon>
    </lineage>
</organism>
<keyword evidence="4" id="KW-1133">Transmembrane helix</keyword>
<evidence type="ECO:0000256" key="4">
    <source>
        <dbReference type="SAM" id="Phobius"/>
    </source>
</evidence>
<proteinExistence type="predicted"/>
<dbReference type="Proteomes" id="UP000305067">
    <property type="component" value="Unassembled WGS sequence"/>
</dbReference>
<evidence type="ECO:0000256" key="3">
    <source>
        <dbReference type="SAM" id="MobiDB-lite"/>
    </source>
</evidence>
<keyword evidence="4" id="KW-0472">Membrane</keyword>
<keyword evidence="4" id="KW-0812">Transmembrane</keyword>
<accession>A0A5C3QZ83</accession>
<feature type="compositionally biased region" description="Polar residues" evidence="3">
    <location>
        <begin position="140"/>
        <end position="152"/>
    </location>
</feature>
<dbReference type="AlphaFoldDB" id="A0A5C3QZ83"/>
<dbReference type="EMBL" id="ML178814">
    <property type="protein sequence ID" value="TFL07252.1"/>
    <property type="molecule type" value="Genomic_DNA"/>
</dbReference>
<evidence type="ECO:0000313" key="6">
    <source>
        <dbReference type="EMBL" id="TFL07252.1"/>
    </source>
</evidence>
<feature type="region of interest" description="Disordered" evidence="3">
    <location>
        <begin position="77"/>
        <end position="159"/>
    </location>
</feature>
<dbReference type="SMART" id="SM00326">
    <property type="entry name" value="SH3"/>
    <property type="match status" value="1"/>
</dbReference>
<evidence type="ECO:0000256" key="1">
    <source>
        <dbReference type="ARBA" id="ARBA00022443"/>
    </source>
</evidence>
<feature type="domain" description="SH3" evidence="5">
    <location>
        <begin position="229"/>
        <end position="292"/>
    </location>
</feature>
<dbReference type="STRING" id="1884261.A0A5C3QZ83"/>
<dbReference type="Pfam" id="PF00018">
    <property type="entry name" value="SH3_1"/>
    <property type="match status" value="1"/>
</dbReference>
<keyword evidence="7" id="KW-1185">Reference proteome</keyword>
<keyword evidence="1 2" id="KW-0728">SH3 domain</keyword>
<dbReference type="OrthoDB" id="5340910at2759"/>
<dbReference type="PROSITE" id="PS50002">
    <property type="entry name" value="SH3"/>
    <property type="match status" value="1"/>
</dbReference>
<evidence type="ECO:0000256" key="2">
    <source>
        <dbReference type="PROSITE-ProRule" id="PRU00192"/>
    </source>
</evidence>
<protein>
    <recommendedName>
        <fullName evidence="5">SH3 domain-containing protein</fullName>
    </recommendedName>
</protein>
<feature type="transmembrane region" description="Helical" evidence="4">
    <location>
        <begin position="31"/>
        <end position="54"/>
    </location>
</feature>
<dbReference type="Gene3D" id="2.30.30.40">
    <property type="entry name" value="SH3 Domains"/>
    <property type="match status" value="1"/>
</dbReference>
<dbReference type="InterPro" id="IPR001452">
    <property type="entry name" value="SH3_domain"/>
</dbReference>
<gene>
    <name evidence="6" type="ORF">BDV98DRAFT_557518</name>
</gene>